<name>A0A1H8B2V5_9BACI</name>
<dbReference type="Pfam" id="PF01381">
    <property type="entry name" value="HTH_3"/>
    <property type="match status" value="1"/>
</dbReference>
<feature type="domain" description="HTH cro/C1-type" evidence="2">
    <location>
        <begin position="6"/>
        <end position="60"/>
    </location>
</feature>
<proteinExistence type="predicted"/>
<dbReference type="PANTHER" id="PTHR46558:SF4">
    <property type="entry name" value="DNA-BIDING PHAGE PROTEIN"/>
    <property type="match status" value="1"/>
</dbReference>
<dbReference type="GO" id="GO:0003677">
    <property type="term" value="F:DNA binding"/>
    <property type="evidence" value="ECO:0007669"/>
    <property type="project" value="UniProtKB-KW"/>
</dbReference>
<dbReference type="CDD" id="cd00093">
    <property type="entry name" value="HTH_XRE"/>
    <property type="match status" value="1"/>
</dbReference>
<dbReference type="Proteomes" id="UP000198553">
    <property type="component" value="Unassembled WGS sequence"/>
</dbReference>
<keyword evidence="4" id="KW-1185">Reference proteome</keyword>
<dbReference type="AlphaFoldDB" id="A0A1H8B2V5"/>
<evidence type="ECO:0000259" key="2">
    <source>
        <dbReference type="PROSITE" id="PS50943"/>
    </source>
</evidence>
<dbReference type="RefSeq" id="WP_090744119.1">
    <property type="nucleotide sequence ID" value="NZ_FOBW01000005.1"/>
</dbReference>
<keyword evidence="1" id="KW-0238">DNA-binding</keyword>
<dbReference type="OrthoDB" id="9808239at2"/>
<dbReference type="STRING" id="930146.SAMN05192533_105221"/>
<dbReference type="SUPFAM" id="SSF47413">
    <property type="entry name" value="lambda repressor-like DNA-binding domains"/>
    <property type="match status" value="1"/>
</dbReference>
<accession>A0A1H8B2V5</accession>
<evidence type="ECO:0000256" key="1">
    <source>
        <dbReference type="ARBA" id="ARBA00023125"/>
    </source>
</evidence>
<evidence type="ECO:0000313" key="3">
    <source>
        <dbReference type="EMBL" id="SEM76137.1"/>
    </source>
</evidence>
<dbReference type="Gene3D" id="1.10.260.40">
    <property type="entry name" value="lambda repressor-like DNA-binding domains"/>
    <property type="match status" value="1"/>
</dbReference>
<dbReference type="InterPro" id="IPR001387">
    <property type="entry name" value="Cro/C1-type_HTH"/>
</dbReference>
<gene>
    <name evidence="3" type="ORF">SAMN05192533_105221</name>
</gene>
<dbReference type="PANTHER" id="PTHR46558">
    <property type="entry name" value="TRACRIPTIONAL REGULATORY PROTEIN-RELATED-RELATED"/>
    <property type="match status" value="1"/>
</dbReference>
<dbReference type="EMBL" id="FOBW01000005">
    <property type="protein sequence ID" value="SEM76137.1"/>
    <property type="molecule type" value="Genomic_DNA"/>
</dbReference>
<dbReference type="InterPro" id="IPR010982">
    <property type="entry name" value="Lambda_DNA-bd_dom_sf"/>
</dbReference>
<evidence type="ECO:0000313" key="4">
    <source>
        <dbReference type="Proteomes" id="UP000198553"/>
    </source>
</evidence>
<reference evidence="4" key="1">
    <citation type="submission" date="2016-10" db="EMBL/GenBank/DDBJ databases">
        <authorList>
            <person name="Varghese N."/>
            <person name="Submissions S."/>
        </authorList>
    </citation>
    <scope>NUCLEOTIDE SEQUENCE [LARGE SCALE GENOMIC DNA]</scope>
    <source>
        <strain evidence="4">B48,IBRC-M 10115,DSM 25386,CECT 8001</strain>
    </source>
</reference>
<protein>
    <submittedName>
        <fullName evidence="3">Putative transcriptional regulator</fullName>
    </submittedName>
</protein>
<dbReference type="SMART" id="SM00530">
    <property type="entry name" value="HTH_XRE"/>
    <property type="match status" value="1"/>
</dbReference>
<sequence>MLRNRVKELRARHSYSQSDLGKLVGATRQTIGMIEKGDYAPSVLLALKIAKALKVDLEEVFWIEGEDEE</sequence>
<organism evidence="3 4">
    <name type="scientific">Mesobacillus persicus</name>
    <dbReference type="NCBI Taxonomy" id="930146"/>
    <lineage>
        <taxon>Bacteria</taxon>
        <taxon>Bacillati</taxon>
        <taxon>Bacillota</taxon>
        <taxon>Bacilli</taxon>
        <taxon>Bacillales</taxon>
        <taxon>Bacillaceae</taxon>
        <taxon>Mesobacillus</taxon>
    </lineage>
</organism>
<dbReference type="PROSITE" id="PS50943">
    <property type="entry name" value="HTH_CROC1"/>
    <property type="match status" value="1"/>
</dbReference>